<dbReference type="Proteomes" id="UP000789423">
    <property type="component" value="Unassembled WGS sequence"/>
</dbReference>
<dbReference type="InterPro" id="IPR010095">
    <property type="entry name" value="Cas12f1-like_TNB"/>
</dbReference>
<keyword evidence="1" id="KW-0238">DNA-binding</keyword>
<evidence type="ECO:0000256" key="1">
    <source>
        <dbReference type="ARBA" id="ARBA00023125"/>
    </source>
</evidence>
<evidence type="ECO:0000313" key="3">
    <source>
        <dbReference type="EMBL" id="CAG9613468.1"/>
    </source>
</evidence>
<dbReference type="RefSeq" id="WP_230575542.1">
    <property type="nucleotide sequence ID" value="NZ_CAKJTI010000013.1"/>
</dbReference>
<protein>
    <recommendedName>
        <fullName evidence="5">Transposase</fullName>
    </recommendedName>
</protein>
<keyword evidence="2" id="KW-0175">Coiled coil</keyword>
<dbReference type="EMBL" id="CAKJTI010000013">
    <property type="protein sequence ID" value="CAG9613468.1"/>
    <property type="molecule type" value="Genomic_DNA"/>
</dbReference>
<evidence type="ECO:0000313" key="4">
    <source>
        <dbReference type="Proteomes" id="UP000789423"/>
    </source>
</evidence>
<dbReference type="NCBIfam" id="TIGR01766">
    <property type="entry name" value="IS200/IS605 family accessory protein TnpB-like domain"/>
    <property type="match status" value="1"/>
</dbReference>
<reference evidence="3 4" key="1">
    <citation type="submission" date="2021-10" db="EMBL/GenBank/DDBJ databases">
        <authorList>
            <person name="Criscuolo A."/>
        </authorList>
    </citation>
    <scope>NUCLEOTIDE SEQUENCE [LARGE SCALE GENOMIC DNA]</scope>
    <source>
        <strain evidence="4">CIP 111899</strain>
    </source>
</reference>
<organism evidence="3 4">
    <name type="scientific">Bacillus rhizoplanae</name>
    <dbReference type="NCBI Taxonomy" id="2880966"/>
    <lineage>
        <taxon>Bacteria</taxon>
        <taxon>Bacillati</taxon>
        <taxon>Bacillota</taxon>
        <taxon>Bacilli</taxon>
        <taxon>Bacillales</taxon>
        <taxon>Bacillaceae</taxon>
        <taxon>Bacillus</taxon>
    </lineage>
</organism>
<sequence length="568" mass="65448">MKKAYFSIRIYKNALNPKYVEAIGHALFVFNRAKHFTFQTQVLEKRSGTSRRSDSMQITIKSRFSLNDYYANSAVQEANALSSSQTELKKLYIENKNEQINAVKKKIKKTKSDLTVLNKIKTSFIKGKPKFNKTSKEQQMGRYFVVQFKKRTDIYYHAYQFEHEYLNVRIQTLRSRLGSLEFRLDRLQKLLHSLKNKVSSVVFGSKKRFKAQHTVDTYVQNHTLWVQDFEQARYNQMLISGRKDAKSGNFVFTYNTESQSLHFTTPNGVAVEIPNLTFPYGQEQVTLAVQNQWNCKDKKNAGKPISWAIEDHGDYYIFKCLIDIEEKQNKNFSKSDGVIGVDCNFDHFAWSNINKQGQLIKTGVLSFDILSKTSEQITKIIEAEAIALVDIAVKANKPIVVEKLNTTKAKVKNPYGNKKANMMMSMFAYKKMILAIKGRAEKMGVAVFEVNPAYTSQIGKIKYMKRFGISIHQTASYVIARRAMGFKEKLPPILYSLLPEKMVGLHHWAQWKWLSGILSDLRVHTFYQMELSNHNKIRSVNELFPPGALTDLEVKGLSKFESRKTIPC</sequence>
<gene>
    <name evidence="3" type="ORF">BACCIP111899_02683</name>
</gene>
<name>A0ABM8YCN3_9BACI</name>
<evidence type="ECO:0008006" key="5">
    <source>
        <dbReference type="Google" id="ProtNLM"/>
    </source>
</evidence>
<evidence type="ECO:0000256" key="2">
    <source>
        <dbReference type="SAM" id="Coils"/>
    </source>
</evidence>
<comment type="caution">
    <text evidence="3">The sequence shown here is derived from an EMBL/GenBank/DDBJ whole genome shotgun (WGS) entry which is preliminary data.</text>
</comment>
<keyword evidence="4" id="KW-1185">Reference proteome</keyword>
<accession>A0ABM8YCN3</accession>
<feature type="coiled-coil region" evidence="2">
    <location>
        <begin position="170"/>
        <end position="197"/>
    </location>
</feature>
<proteinExistence type="predicted"/>